<reference evidence="2" key="1">
    <citation type="submission" date="2021-02" db="EMBL/GenBank/DDBJ databases">
        <authorList>
            <person name="Nowell W R."/>
        </authorList>
    </citation>
    <scope>NUCLEOTIDE SEQUENCE</scope>
</reference>
<dbReference type="EMBL" id="CAJNOK010024089">
    <property type="protein sequence ID" value="CAF1371919.1"/>
    <property type="molecule type" value="Genomic_DNA"/>
</dbReference>
<organism evidence="2 3">
    <name type="scientific">Didymodactylos carnosus</name>
    <dbReference type="NCBI Taxonomy" id="1234261"/>
    <lineage>
        <taxon>Eukaryota</taxon>
        <taxon>Metazoa</taxon>
        <taxon>Spiralia</taxon>
        <taxon>Gnathifera</taxon>
        <taxon>Rotifera</taxon>
        <taxon>Eurotatoria</taxon>
        <taxon>Bdelloidea</taxon>
        <taxon>Philodinida</taxon>
        <taxon>Philodinidae</taxon>
        <taxon>Didymodactylos</taxon>
    </lineage>
</organism>
<evidence type="ECO:0000313" key="2">
    <source>
        <dbReference type="EMBL" id="CAF4180948.1"/>
    </source>
</evidence>
<feature type="non-terminal residue" evidence="2">
    <location>
        <position position="243"/>
    </location>
</feature>
<sequence length="243" mass="28569">MSAKGNSKKRRVPNIALEKDSNIKNVKKSVNEIRNIEQYVSNITATLANDIMVLLIDYFDGKIDIEVVEEKLKLLTIGCPSLMYRHIIYELYYDDKQLLKKFYFVLLSIIINKHYTRYSASNSKLYNRNIRQLLKLFVENNILEKFEQNQTEDVNSSPEFSLISTFMLTIISHDNITTQDIHLFTTILMDPIITKTVANWPILKSLLQLFRQILNVQFVQDLYLKLINDEIKYSQHYDKKSFA</sequence>
<name>A0A8S2RRU0_9BILA</name>
<evidence type="ECO:0000313" key="3">
    <source>
        <dbReference type="Proteomes" id="UP000682733"/>
    </source>
</evidence>
<protein>
    <submittedName>
        <fullName evidence="2">Uncharacterized protein</fullName>
    </submittedName>
</protein>
<comment type="caution">
    <text evidence="2">The sequence shown here is derived from an EMBL/GenBank/DDBJ whole genome shotgun (WGS) entry which is preliminary data.</text>
</comment>
<dbReference type="EMBL" id="CAJOBA010045757">
    <property type="protein sequence ID" value="CAF4180948.1"/>
    <property type="molecule type" value="Genomic_DNA"/>
</dbReference>
<accession>A0A8S2RRU0</accession>
<dbReference type="Proteomes" id="UP000677228">
    <property type="component" value="Unassembled WGS sequence"/>
</dbReference>
<gene>
    <name evidence="1" type="ORF">OVA965_LOCUS31712</name>
    <name evidence="2" type="ORF">TMI583_LOCUS32546</name>
</gene>
<evidence type="ECO:0000313" key="1">
    <source>
        <dbReference type="EMBL" id="CAF1371919.1"/>
    </source>
</evidence>
<proteinExistence type="predicted"/>
<dbReference type="Proteomes" id="UP000682733">
    <property type="component" value="Unassembled WGS sequence"/>
</dbReference>
<dbReference type="AlphaFoldDB" id="A0A8S2RRU0"/>